<comment type="caution">
    <text evidence="2">The sequence shown here is derived from an EMBL/GenBank/DDBJ whole genome shotgun (WGS) entry which is preliminary data.</text>
</comment>
<accession>A0AAV7VFZ9</accession>
<dbReference type="Proteomes" id="UP001066276">
    <property type="component" value="Chromosome 2_1"/>
</dbReference>
<reference evidence="2" key="1">
    <citation type="journal article" date="2022" name="bioRxiv">
        <title>Sequencing and chromosome-scale assembly of the giantPleurodeles waltlgenome.</title>
        <authorList>
            <person name="Brown T."/>
            <person name="Elewa A."/>
            <person name="Iarovenko S."/>
            <person name="Subramanian E."/>
            <person name="Araus A.J."/>
            <person name="Petzold A."/>
            <person name="Susuki M."/>
            <person name="Suzuki K.-i.T."/>
            <person name="Hayashi T."/>
            <person name="Toyoda A."/>
            <person name="Oliveira C."/>
            <person name="Osipova E."/>
            <person name="Leigh N.D."/>
            <person name="Simon A."/>
            <person name="Yun M.H."/>
        </authorList>
    </citation>
    <scope>NUCLEOTIDE SEQUENCE</scope>
    <source>
        <strain evidence="2">20211129_DDA</strain>
        <tissue evidence="2">Liver</tissue>
    </source>
</reference>
<sequence>MSLGAQRVRNPCSRPSMFPTWGRAAQVSASVFGFPGTGPPIHGAGPPQSHPFSAPPFAYAASRSALPRACWVACRPWRRSGSPVRFPPVGAGTPLARLSRPEGGSRFGVARSLSRRRSPTAAGTPAPRIFEVPGVRGPPRHPSSSDYDKQDRLWQWI</sequence>
<keyword evidence="3" id="KW-1185">Reference proteome</keyword>
<dbReference type="EMBL" id="JANPWB010000003">
    <property type="protein sequence ID" value="KAJ1200510.1"/>
    <property type="molecule type" value="Genomic_DNA"/>
</dbReference>
<evidence type="ECO:0000313" key="3">
    <source>
        <dbReference type="Proteomes" id="UP001066276"/>
    </source>
</evidence>
<dbReference type="AlphaFoldDB" id="A0AAV7VFZ9"/>
<organism evidence="2 3">
    <name type="scientific">Pleurodeles waltl</name>
    <name type="common">Iberian ribbed newt</name>
    <dbReference type="NCBI Taxonomy" id="8319"/>
    <lineage>
        <taxon>Eukaryota</taxon>
        <taxon>Metazoa</taxon>
        <taxon>Chordata</taxon>
        <taxon>Craniata</taxon>
        <taxon>Vertebrata</taxon>
        <taxon>Euteleostomi</taxon>
        <taxon>Amphibia</taxon>
        <taxon>Batrachia</taxon>
        <taxon>Caudata</taxon>
        <taxon>Salamandroidea</taxon>
        <taxon>Salamandridae</taxon>
        <taxon>Pleurodelinae</taxon>
        <taxon>Pleurodeles</taxon>
    </lineage>
</organism>
<proteinExistence type="predicted"/>
<feature type="region of interest" description="Disordered" evidence="1">
    <location>
        <begin position="83"/>
        <end position="157"/>
    </location>
</feature>
<evidence type="ECO:0000256" key="1">
    <source>
        <dbReference type="SAM" id="MobiDB-lite"/>
    </source>
</evidence>
<gene>
    <name evidence="2" type="ORF">NDU88_004334</name>
</gene>
<evidence type="ECO:0000313" key="2">
    <source>
        <dbReference type="EMBL" id="KAJ1200510.1"/>
    </source>
</evidence>
<feature type="compositionally biased region" description="Basic and acidic residues" evidence="1">
    <location>
        <begin position="146"/>
        <end position="157"/>
    </location>
</feature>
<name>A0AAV7VFZ9_PLEWA</name>
<protein>
    <submittedName>
        <fullName evidence="2">Uncharacterized protein</fullName>
    </submittedName>
</protein>